<keyword evidence="2" id="KW-1185">Reference proteome</keyword>
<organism evidence="1 2">
    <name type="scientific">Candidatus Liberibacter asiaticus str. gxpsy</name>
    <dbReference type="NCBI Taxonomy" id="1174529"/>
    <lineage>
        <taxon>Bacteria</taxon>
        <taxon>Pseudomonadati</taxon>
        <taxon>Pseudomonadota</taxon>
        <taxon>Alphaproteobacteria</taxon>
        <taxon>Hyphomicrobiales</taxon>
        <taxon>Rhizobiaceae</taxon>
        <taxon>Liberibacter</taxon>
    </lineage>
</organism>
<evidence type="ECO:0000313" key="1">
    <source>
        <dbReference type="EMBL" id="AGH17031.1"/>
    </source>
</evidence>
<dbReference type="RefSeq" id="WP_015452628.1">
    <property type="nucleotide sequence ID" value="NC_020549.1"/>
</dbReference>
<dbReference type="GeneID" id="93077026"/>
<accession>A0ABM5NFH1</accession>
<reference evidence="1 2" key="1">
    <citation type="journal article" date="2013" name="Genome Announc.">
        <title>Complete Genome Sequence of a Chinese Strain of 'Candidatus Liberibacter asiaticus'.</title>
        <authorList>
            <person name="Lin H."/>
            <person name="Han C.S."/>
            <person name="Liu B."/>
            <person name="Lou B."/>
            <person name="Bai X."/>
            <person name="Deng C."/>
            <person name="Civerolo E.L."/>
            <person name="Gupta G."/>
        </authorList>
    </citation>
    <scope>NUCLEOTIDE SEQUENCE [LARGE SCALE GENOMIC DNA]</scope>
    <source>
        <strain evidence="2">gxpsy</strain>
    </source>
</reference>
<protein>
    <submittedName>
        <fullName evidence="1">Uncharacterized protein</fullName>
    </submittedName>
</protein>
<sequence length="216" mass="24163">MSDAVLSRLEDFSRLGSLSDKIVLSETIISNSTADVTFSSIADFQKEQDKAYQEGYNKAIHDRELYWKSKNDFIQRSHDNEIADLRELFESSTSKAIAIAVRDSFKCFSDSLECEVIRILKSVLDIGLSRKAAIEFAAVVVDFLKKGDCGKIVIHGPKNLHSLIEECLGEYSSAVCYENADTVEFSTKIFGSVIKTRLESWLSDVKAKIVSQQVSK</sequence>
<name>A0ABM5NFH1_LIBAS</name>
<evidence type="ECO:0000313" key="2">
    <source>
        <dbReference type="Proteomes" id="UP000011820"/>
    </source>
</evidence>
<proteinExistence type="predicted"/>
<gene>
    <name evidence="1" type="ORF">WSI_03305</name>
</gene>
<dbReference type="Proteomes" id="UP000011820">
    <property type="component" value="Chromosome"/>
</dbReference>
<dbReference type="EMBL" id="CP004005">
    <property type="protein sequence ID" value="AGH17031.1"/>
    <property type="molecule type" value="Genomic_DNA"/>
</dbReference>